<dbReference type="InterPro" id="IPR036237">
    <property type="entry name" value="Xyl_isomerase-like_sf"/>
</dbReference>
<dbReference type="PANTHER" id="PTHR12110:SF21">
    <property type="entry name" value="XYLOSE ISOMERASE-LIKE TIM BARREL DOMAIN-CONTAINING PROTEIN"/>
    <property type="match status" value="1"/>
</dbReference>
<dbReference type="eggNOG" id="COG1082">
    <property type="taxonomic scope" value="Bacteria"/>
</dbReference>
<dbReference type="AlphaFoldDB" id="B3DUJ2"/>
<accession>B3DUJ2</accession>
<keyword evidence="2" id="KW-0413">Isomerase</keyword>
<dbReference type="HOGENOM" id="CLU_081792_1_0_0"/>
<gene>
    <name evidence="2" type="primary">iolE</name>
    <name evidence="2" type="ordered locus">Minf_0940</name>
</gene>
<dbReference type="GO" id="GO:0016853">
    <property type="term" value="F:isomerase activity"/>
    <property type="evidence" value="ECO:0007669"/>
    <property type="project" value="UniProtKB-KW"/>
</dbReference>
<dbReference type="Proteomes" id="UP000009149">
    <property type="component" value="Chromosome"/>
</dbReference>
<dbReference type="EMBL" id="CP000975">
    <property type="protein sequence ID" value="ACD82995.1"/>
    <property type="molecule type" value="Genomic_DNA"/>
</dbReference>
<dbReference type="OrthoDB" id="9801960at2"/>
<name>B3DUJ2_METI4</name>
<dbReference type="Gene3D" id="3.20.20.150">
    <property type="entry name" value="Divalent-metal-dependent TIM barrel enzymes"/>
    <property type="match status" value="1"/>
</dbReference>
<organism evidence="2 3">
    <name type="scientific">Methylacidiphilum infernorum (isolate V4)</name>
    <name type="common">Methylokorus infernorum (strain V4)</name>
    <dbReference type="NCBI Taxonomy" id="481448"/>
    <lineage>
        <taxon>Bacteria</taxon>
        <taxon>Pseudomonadati</taxon>
        <taxon>Verrucomicrobiota</taxon>
        <taxon>Methylacidiphilae</taxon>
        <taxon>Methylacidiphilales</taxon>
        <taxon>Methylacidiphilaceae</taxon>
        <taxon>Methylacidiphilum (ex Ratnadevi et al. 2023)</taxon>
    </lineage>
</organism>
<evidence type="ECO:0000259" key="1">
    <source>
        <dbReference type="Pfam" id="PF01261"/>
    </source>
</evidence>
<proteinExistence type="predicted"/>
<sequence>MNLGLSTSLFCDVPLTESLPLIARGGFKAVEIWASPDSSCRYTHFDFQNTNEVKQIKRQLSSLGLKAVSLHSPFYPSFDLSHPDRLIQEASLNITLSAAAALKELEGNILVVHPSGIECDRVLDLEERKERLNRIEKSISLIYQHTAKLGLVLALETLLPSFLGSDLVFLYQLVSQYPPSVGICFDTGHVYLRYKDNFINRYRQIARKVVALHVQDTLGEHDDHLPPAKGVICWKDFVKALKESNFQSTFLLEISSQWIKGNDPYIFLRNLYDHCLEILSST</sequence>
<dbReference type="SUPFAM" id="SSF51658">
    <property type="entry name" value="Xylose isomerase-like"/>
    <property type="match status" value="1"/>
</dbReference>
<evidence type="ECO:0000313" key="3">
    <source>
        <dbReference type="Proteomes" id="UP000009149"/>
    </source>
</evidence>
<reference evidence="2 3" key="1">
    <citation type="journal article" date="2008" name="Biol. Direct">
        <title>Complete genome sequence of the extremely acidophilic methanotroph isolate V4, Methylacidiphilum infernorum, a representative of the bacterial phylum Verrucomicrobia.</title>
        <authorList>
            <person name="Hou S."/>
            <person name="Makarova K.S."/>
            <person name="Saw J.H."/>
            <person name="Senin P."/>
            <person name="Ly B.V."/>
            <person name="Zhou Z."/>
            <person name="Ren Y."/>
            <person name="Wang J."/>
            <person name="Galperin M.Y."/>
            <person name="Omelchenko M.V."/>
            <person name="Wolf Y.I."/>
            <person name="Yutin N."/>
            <person name="Koonin E.V."/>
            <person name="Stott M.B."/>
            <person name="Mountain B.W."/>
            <person name="Crowe M.A."/>
            <person name="Smirnova A.V."/>
            <person name="Dunfield P.F."/>
            <person name="Feng L."/>
            <person name="Wang L."/>
            <person name="Alam M."/>
        </authorList>
    </citation>
    <scope>NUCLEOTIDE SEQUENCE [LARGE SCALE GENOMIC DNA]</scope>
    <source>
        <strain evidence="3">Isolate V4</strain>
    </source>
</reference>
<evidence type="ECO:0000313" key="2">
    <source>
        <dbReference type="EMBL" id="ACD82995.1"/>
    </source>
</evidence>
<dbReference type="STRING" id="481448.Minf_0940"/>
<protein>
    <submittedName>
        <fullName evidence="2">Sugar phosphate isomerase/epimerase</fullName>
    </submittedName>
</protein>
<dbReference type="InterPro" id="IPR013022">
    <property type="entry name" value="Xyl_isomerase-like_TIM-brl"/>
</dbReference>
<dbReference type="KEGG" id="min:Minf_0940"/>
<dbReference type="InterPro" id="IPR050312">
    <property type="entry name" value="IolE/XylAMocC-like"/>
</dbReference>
<dbReference type="Pfam" id="PF01261">
    <property type="entry name" value="AP_endonuc_2"/>
    <property type="match status" value="1"/>
</dbReference>
<dbReference type="PANTHER" id="PTHR12110">
    <property type="entry name" value="HYDROXYPYRUVATE ISOMERASE"/>
    <property type="match status" value="1"/>
</dbReference>
<dbReference type="RefSeq" id="WP_012463277.1">
    <property type="nucleotide sequence ID" value="NC_010794.1"/>
</dbReference>
<feature type="domain" description="Xylose isomerase-like TIM barrel" evidence="1">
    <location>
        <begin position="22"/>
        <end position="257"/>
    </location>
</feature>